<protein>
    <submittedName>
        <fullName evidence="1">Uncharacterized protein</fullName>
    </submittedName>
</protein>
<evidence type="ECO:0000313" key="1">
    <source>
        <dbReference type="EMBL" id="GFR13678.1"/>
    </source>
</evidence>
<organism evidence="1 2">
    <name type="scientific">Trichonephila clavata</name>
    <name type="common">Joro spider</name>
    <name type="synonym">Nephila clavata</name>
    <dbReference type="NCBI Taxonomy" id="2740835"/>
    <lineage>
        <taxon>Eukaryota</taxon>
        <taxon>Metazoa</taxon>
        <taxon>Ecdysozoa</taxon>
        <taxon>Arthropoda</taxon>
        <taxon>Chelicerata</taxon>
        <taxon>Arachnida</taxon>
        <taxon>Araneae</taxon>
        <taxon>Araneomorphae</taxon>
        <taxon>Entelegynae</taxon>
        <taxon>Araneoidea</taxon>
        <taxon>Nephilidae</taxon>
        <taxon>Trichonephila</taxon>
    </lineage>
</organism>
<dbReference type="EMBL" id="BMAO01017149">
    <property type="protein sequence ID" value="GFR13678.1"/>
    <property type="molecule type" value="Genomic_DNA"/>
</dbReference>
<dbReference type="AlphaFoldDB" id="A0A8X6GYF9"/>
<keyword evidence="2" id="KW-1185">Reference proteome</keyword>
<sequence>MLDVLKVSLIDVVETDSGKGTDGCTSVNSGANLLEAVGNRCVSVGKNEAGVCRLSFKAEDLVLYDWPK</sequence>
<dbReference type="Proteomes" id="UP000887116">
    <property type="component" value="Unassembled WGS sequence"/>
</dbReference>
<name>A0A8X6GYF9_TRICU</name>
<evidence type="ECO:0000313" key="2">
    <source>
        <dbReference type="Proteomes" id="UP000887116"/>
    </source>
</evidence>
<accession>A0A8X6GYF9</accession>
<reference evidence="1" key="1">
    <citation type="submission" date="2020-07" db="EMBL/GenBank/DDBJ databases">
        <title>Multicomponent nature underlies the extraordinary mechanical properties of spider dragline silk.</title>
        <authorList>
            <person name="Kono N."/>
            <person name="Nakamura H."/>
            <person name="Mori M."/>
            <person name="Yoshida Y."/>
            <person name="Ohtoshi R."/>
            <person name="Malay A.D."/>
            <person name="Moran D.A.P."/>
            <person name="Tomita M."/>
            <person name="Numata K."/>
            <person name="Arakawa K."/>
        </authorList>
    </citation>
    <scope>NUCLEOTIDE SEQUENCE</scope>
</reference>
<proteinExistence type="predicted"/>
<gene>
    <name evidence="1" type="ORF">TNCT_22541</name>
</gene>
<comment type="caution">
    <text evidence="1">The sequence shown here is derived from an EMBL/GenBank/DDBJ whole genome shotgun (WGS) entry which is preliminary data.</text>
</comment>